<dbReference type="Proteomes" id="UP000596742">
    <property type="component" value="Unassembled WGS sequence"/>
</dbReference>
<organism evidence="2 3">
    <name type="scientific">Mytilus galloprovincialis</name>
    <name type="common">Mediterranean mussel</name>
    <dbReference type="NCBI Taxonomy" id="29158"/>
    <lineage>
        <taxon>Eukaryota</taxon>
        <taxon>Metazoa</taxon>
        <taxon>Spiralia</taxon>
        <taxon>Lophotrochozoa</taxon>
        <taxon>Mollusca</taxon>
        <taxon>Bivalvia</taxon>
        <taxon>Autobranchia</taxon>
        <taxon>Pteriomorphia</taxon>
        <taxon>Mytilida</taxon>
        <taxon>Mytiloidea</taxon>
        <taxon>Mytilidae</taxon>
        <taxon>Mytilinae</taxon>
        <taxon>Mytilus</taxon>
    </lineage>
</organism>
<reference evidence="2" key="1">
    <citation type="submission" date="2018-11" db="EMBL/GenBank/DDBJ databases">
        <authorList>
            <person name="Alioto T."/>
            <person name="Alioto T."/>
        </authorList>
    </citation>
    <scope>NUCLEOTIDE SEQUENCE</scope>
</reference>
<keyword evidence="3" id="KW-1185">Reference proteome</keyword>
<dbReference type="SUPFAM" id="SSF48403">
    <property type="entry name" value="Ankyrin repeat"/>
    <property type="match status" value="1"/>
</dbReference>
<dbReference type="AlphaFoldDB" id="A0A8B6C709"/>
<dbReference type="Pfam" id="PF20720">
    <property type="entry name" value="nSTAND3"/>
    <property type="match status" value="1"/>
</dbReference>
<sequence length="208" mass="24615">MGKTLTAQNVALRLWYEKEYNIVPYSNLNDIQMLYRDNGNQVFFIDDICDDKLICERLQLESKQRAHEEFTIIIPSDDKQKYKDRLRMDLVNGKIHWCLNNMQMNYKEYRDKFLDIVKYLDSDMKRRCIYIKDENVVNSFIISCKRGYDELIDLFICVGADVNAQNGWFTPLTAACREGHLRTVEIDKGSDINKTNKKCDTKNLYCVF</sequence>
<dbReference type="Pfam" id="PF13637">
    <property type="entry name" value="Ank_4"/>
    <property type="match status" value="1"/>
</dbReference>
<gene>
    <name evidence="2" type="ORF">MGAL_10B037978</name>
</gene>
<dbReference type="EMBL" id="UYJE01001224">
    <property type="protein sequence ID" value="VDI00258.1"/>
    <property type="molecule type" value="Genomic_DNA"/>
</dbReference>
<proteinExistence type="predicted"/>
<evidence type="ECO:0000259" key="1">
    <source>
        <dbReference type="Pfam" id="PF20720"/>
    </source>
</evidence>
<evidence type="ECO:0000313" key="2">
    <source>
        <dbReference type="EMBL" id="VDI00258.1"/>
    </source>
</evidence>
<dbReference type="InterPro" id="IPR002110">
    <property type="entry name" value="Ankyrin_rpt"/>
</dbReference>
<accession>A0A8B6C709</accession>
<dbReference type="InterPro" id="IPR036770">
    <property type="entry name" value="Ankyrin_rpt-contain_sf"/>
</dbReference>
<feature type="domain" description="Novel STAND NTPase 3" evidence="1">
    <location>
        <begin position="2"/>
        <end position="70"/>
    </location>
</feature>
<evidence type="ECO:0000313" key="3">
    <source>
        <dbReference type="Proteomes" id="UP000596742"/>
    </source>
</evidence>
<dbReference type="Gene3D" id="1.25.40.20">
    <property type="entry name" value="Ankyrin repeat-containing domain"/>
    <property type="match status" value="1"/>
</dbReference>
<name>A0A8B6C709_MYTGA</name>
<comment type="caution">
    <text evidence="2">The sequence shown here is derived from an EMBL/GenBank/DDBJ whole genome shotgun (WGS) entry which is preliminary data.</text>
</comment>
<dbReference type="InterPro" id="IPR049050">
    <property type="entry name" value="nSTAND3"/>
</dbReference>
<protein>
    <recommendedName>
        <fullName evidence="1">Novel STAND NTPase 3 domain-containing protein</fullName>
    </recommendedName>
</protein>